<protein>
    <submittedName>
        <fullName evidence="3">Phenylacetate--CoA ligase family protein</fullName>
    </submittedName>
</protein>
<dbReference type="EMBL" id="CP042425">
    <property type="protein sequence ID" value="QEL16976.1"/>
    <property type="molecule type" value="Genomic_DNA"/>
</dbReference>
<feature type="domain" description="AMP-dependent ligase C-terminal" evidence="2">
    <location>
        <begin position="329"/>
        <end position="418"/>
    </location>
</feature>
<evidence type="ECO:0000259" key="1">
    <source>
        <dbReference type="Pfam" id="PF00501"/>
    </source>
</evidence>
<accession>A0A5C1AG62</accession>
<organism evidence="3 4">
    <name type="scientific">Limnoglobus roseus</name>
    <dbReference type="NCBI Taxonomy" id="2598579"/>
    <lineage>
        <taxon>Bacteria</taxon>
        <taxon>Pseudomonadati</taxon>
        <taxon>Planctomycetota</taxon>
        <taxon>Planctomycetia</taxon>
        <taxon>Gemmatales</taxon>
        <taxon>Gemmataceae</taxon>
        <taxon>Limnoglobus</taxon>
    </lineage>
</organism>
<keyword evidence="3" id="KW-0436">Ligase</keyword>
<reference evidence="4" key="1">
    <citation type="submission" date="2019-08" db="EMBL/GenBank/DDBJ databases">
        <title>Limnoglobus roseus gen. nov., sp. nov., a novel freshwater planctomycete with a giant genome from the family Gemmataceae.</title>
        <authorList>
            <person name="Kulichevskaya I.S."/>
            <person name="Naumoff D.G."/>
            <person name="Miroshnikov K."/>
            <person name="Ivanova A."/>
            <person name="Philippov D.A."/>
            <person name="Hakobyan A."/>
            <person name="Rijpstra I.C."/>
            <person name="Sinninghe Damste J.S."/>
            <person name="Liesack W."/>
            <person name="Dedysh S.N."/>
        </authorList>
    </citation>
    <scope>NUCLEOTIDE SEQUENCE [LARGE SCALE GENOMIC DNA]</scope>
    <source>
        <strain evidence="4">PX52</strain>
    </source>
</reference>
<evidence type="ECO:0000259" key="2">
    <source>
        <dbReference type="Pfam" id="PF14535"/>
    </source>
</evidence>
<keyword evidence="4" id="KW-1185">Reference proteome</keyword>
<dbReference type="Pfam" id="PF00501">
    <property type="entry name" value="AMP-binding"/>
    <property type="match status" value="1"/>
</dbReference>
<feature type="domain" description="AMP-dependent synthetase/ligase" evidence="1">
    <location>
        <begin position="76"/>
        <end position="282"/>
    </location>
</feature>
<dbReference type="Gene3D" id="3.40.50.12780">
    <property type="entry name" value="N-terminal domain of ligase-like"/>
    <property type="match status" value="1"/>
</dbReference>
<dbReference type="KEGG" id="lrs:PX52LOC_03952"/>
<dbReference type="InterPro" id="IPR000873">
    <property type="entry name" value="AMP-dep_synth/lig_dom"/>
</dbReference>
<dbReference type="RefSeq" id="WP_149111638.1">
    <property type="nucleotide sequence ID" value="NZ_CP042425.1"/>
</dbReference>
<dbReference type="PANTHER" id="PTHR43845:SF1">
    <property type="entry name" value="BLR5969 PROTEIN"/>
    <property type="match status" value="1"/>
</dbReference>
<dbReference type="InterPro" id="IPR045851">
    <property type="entry name" value="AMP-bd_C_sf"/>
</dbReference>
<name>A0A5C1AG62_9BACT</name>
<dbReference type="GO" id="GO:0016874">
    <property type="term" value="F:ligase activity"/>
    <property type="evidence" value="ECO:0007669"/>
    <property type="project" value="UniProtKB-KW"/>
</dbReference>
<dbReference type="AlphaFoldDB" id="A0A5C1AG62"/>
<dbReference type="Gene3D" id="3.30.300.30">
    <property type="match status" value="1"/>
</dbReference>
<dbReference type="SUPFAM" id="SSF56801">
    <property type="entry name" value="Acetyl-CoA synthetase-like"/>
    <property type="match status" value="1"/>
</dbReference>
<dbReference type="Proteomes" id="UP000324974">
    <property type="component" value="Chromosome"/>
</dbReference>
<evidence type="ECO:0000313" key="4">
    <source>
        <dbReference type="Proteomes" id="UP000324974"/>
    </source>
</evidence>
<dbReference type="InterPro" id="IPR042099">
    <property type="entry name" value="ANL_N_sf"/>
</dbReference>
<dbReference type="Pfam" id="PF14535">
    <property type="entry name" value="AMP-binding_C_2"/>
    <property type="match status" value="1"/>
</dbReference>
<evidence type="ECO:0000313" key="3">
    <source>
        <dbReference type="EMBL" id="QEL16976.1"/>
    </source>
</evidence>
<sequence length="418" mass="45731">MNDASTGPEPAHSARLQHLIREVLPANCFYAKKYQDICPADITTLAAFRRLPFTTKAELVADQRSHPPYGTNHTAPLESYTRLHQTSGTTTGKPLCWLDTPGSWAAILDCWHEIFQTLGLTKRDALFFPFSFGPFLGFWSGFEGAVRAGFRVLSGGGMSSTGRLRFLQEHRATVIFATPTYAYHLTEVAAKEGIALAESAVRLIVVAGEPGGNIAATRARIETGWGAKVVDHYGLTEVGPVALEPPSNPGGLEILDEHCFAEVIDPVTLLPTPPGDVGELVLTTLRRTACPLIRYRTGDLVRQSAVVRTITRLDGGILGRADEMFHVRGNNVYPGAIEAVVRRFPEVAEYRITVDQTGPLADLCLEVEPLPDADVQQAVTRIRRAIQDELLFRADVVLAPAGSLPRFEMKAKRLVVKR</sequence>
<gene>
    <name evidence="3" type="ORF">PX52LOC_03952</name>
</gene>
<dbReference type="InterPro" id="IPR028154">
    <property type="entry name" value="AMP-dep_Lig_C"/>
</dbReference>
<dbReference type="OrthoDB" id="580775at2"/>
<proteinExistence type="predicted"/>
<dbReference type="PANTHER" id="PTHR43845">
    <property type="entry name" value="BLR5969 PROTEIN"/>
    <property type="match status" value="1"/>
</dbReference>